<dbReference type="InterPro" id="IPR005119">
    <property type="entry name" value="LysR_subst-bd"/>
</dbReference>
<accession>A0ABU9D9P4</accession>
<keyword evidence="2" id="KW-0805">Transcription regulation</keyword>
<dbReference type="SUPFAM" id="SSF53850">
    <property type="entry name" value="Periplasmic binding protein-like II"/>
    <property type="match status" value="1"/>
</dbReference>
<keyword evidence="4" id="KW-0010">Activator</keyword>
<comment type="caution">
    <text evidence="7">The sequence shown here is derived from an EMBL/GenBank/DDBJ whole genome shotgun (WGS) entry which is preliminary data.</text>
</comment>
<evidence type="ECO:0000256" key="5">
    <source>
        <dbReference type="ARBA" id="ARBA00023163"/>
    </source>
</evidence>
<dbReference type="Gene3D" id="1.10.10.10">
    <property type="entry name" value="Winged helix-like DNA-binding domain superfamily/Winged helix DNA-binding domain"/>
    <property type="match status" value="1"/>
</dbReference>
<dbReference type="PRINTS" id="PR00039">
    <property type="entry name" value="HTHLYSR"/>
</dbReference>
<gene>
    <name evidence="7" type="ORF">WOB96_07185</name>
</gene>
<dbReference type="EMBL" id="JBBPCO010000006">
    <property type="protein sequence ID" value="MEK8089547.1"/>
    <property type="molecule type" value="Genomic_DNA"/>
</dbReference>
<name>A0ABU9D9P4_9PROT</name>
<dbReference type="InterPro" id="IPR000847">
    <property type="entry name" value="LysR_HTH_N"/>
</dbReference>
<evidence type="ECO:0000313" key="7">
    <source>
        <dbReference type="EMBL" id="MEK8089547.1"/>
    </source>
</evidence>
<evidence type="ECO:0000256" key="2">
    <source>
        <dbReference type="ARBA" id="ARBA00023015"/>
    </source>
</evidence>
<dbReference type="SUPFAM" id="SSF46785">
    <property type="entry name" value="Winged helix' DNA-binding domain"/>
    <property type="match status" value="1"/>
</dbReference>
<dbReference type="CDD" id="cd08411">
    <property type="entry name" value="PBP2_OxyR"/>
    <property type="match status" value="1"/>
</dbReference>
<dbReference type="Pfam" id="PF03466">
    <property type="entry name" value="LysR_substrate"/>
    <property type="match status" value="1"/>
</dbReference>
<reference evidence="7 8" key="1">
    <citation type="submission" date="2024-04" db="EMBL/GenBank/DDBJ databases">
        <authorList>
            <person name="Abashina T."/>
            <person name="Shaikin A."/>
        </authorList>
    </citation>
    <scope>NUCLEOTIDE SEQUENCE [LARGE SCALE GENOMIC DNA]</scope>
    <source>
        <strain evidence="7 8">AAFK</strain>
    </source>
</reference>
<sequence length="306" mass="33607">MTLTELRYIVALARERHFGRAAEASFVSQPTLSVAIRKLEDELGVSMFERRPNEVALTPIGERIVAQAVRVLEEVRVLKELARDGEDPLAAPLRLGAIYTIGPYLFPTLIPALRGLAPQMPLLVEENLTVVLAERLKQGQLDAIIVSEPFQEPGIITLALYDEPFVVALPPEHPWTAQATIASERLAEETALLLSTGNCFRDQVLKACPDLNRGGSGELQRTLEGSSLETIRYMVATGVGITVLPCSAAQRTGQGEMVTTRPFAAPLPKRRIVLAWRSQFPRQQAIEILQKAIRACPLDCVDWVGA</sequence>
<evidence type="ECO:0000256" key="1">
    <source>
        <dbReference type="ARBA" id="ARBA00009437"/>
    </source>
</evidence>
<evidence type="ECO:0000313" key="8">
    <source>
        <dbReference type="Proteomes" id="UP001446205"/>
    </source>
</evidence>
<evidence type="ECO:0000256" key="3">
    <source>
        <dbReference type="ARBA" id="ARBA00023125"/>
    </source>
</evidence>
<keyword evidence="8" id="KW-1185">Reference proteome</keyword>
<keyword evidence="3" id="KW-0238">DNA-binding</keyword>
<dbReference type="Gene3D" id="3.40.190.10">
    <property type="entry name" value="Periplasmic binding protein-like II"/>
    <property type="match status" value="2"/>
</dbReference>
<comment type="similarity">
    <text evidence="1">Belongs to the LysR transcriptional regulatory family.</text>
</comment>
<dbReference type="Proteomes" id="UP001446205">
    <property type="component" value="Unassembled WGS sequence"/>
</dbReference>
<dbReference type="Pfam" id="PF00126">
    <property type="entry name" value="HTH_1"/>
    <property type="match status" value="1"/>
</dbReference>
<keyword evidence="5" id="KW-0804">Transcription</keyword>
<dbReference type="InterPro" id="IPR036388">
    <property type="entry name" value="WH-like_DNA-bd_sf"/>
</dbReference>
<dbReference type="PANTHER" id="PTHR30346">
    <property type="entry name" value="TRANSCRIPTIONAL DUAL REGULATOR HCAR-RELATED"/>
    <property type="match status" value="1"/>
</dbReference>
<dbReference type="PROSITE" id="PS50931">
    <property type="entry name" value="HTH_LYSR"/>
    <property type="match status" value="1"/>
</dbReference>
<dbReference type="InterPro" id="IPR036390">
    <property type="entry name" value="WH_DNA-bd_sf"/>
</dbReference>
<dbReference type="PANTHER" id="PTHR30346:SF26">
    <property type="entry name" value="HYDROGEN PEROXIDE-INDUCIBLE GENES ACTIVATOR"/>
    <property type="match status" value="1"/>
</dbReference>
<feature type="domain" description="HTH lysR-type" evidence="6">
    <location>
        <begin position="1"/>
        <end position="58"/>
    </location>
</feature>
<proteinExistence type="inferred from homology"/>
<organism evidence="7 8">
    <name type="scientific">Thermithiobacillus plumbiphilus</name>
    <dbReference type="NCBI Taxonomy" id="1729899"/>
    <lineage>
        <taxon>Bacteria</taxon>
        <taxon>Pseudomonadati</taxon>
        <taxon>Pseudomonadota</taxon>
        <taxon>Acidithiobacillia</taxon>
        <taxon>Acidithiobacillales</taxon>
        <taxon>Thermithiobacillaceae</taxon>
        <taxon>Thermithiobacillus</taxon>
    </lineage>
</organism>
<dbReference type="RefSeq" id="WP_341370604.1">
    <property type="nucleotide sequence ID" value="NZ_JBBPCO010000006.1"/>
</dbReference>
<evidence type="ECO:0000259" key="6">
    <source>
        <dbReference type="PROSITE" id="PS50931"/>
    </source>
</evidence>
<protein>
    <submittedName>
        <fullName evidence="7">LysR substrate-binding domain-containing protein</fullName>
    </submittedName>
</protein>
<evidence type="ECO:0000256" key="4">
    <source>
        <dbReference type="ARBA" id="ARBA00023159"/>
    </source>
</evidence>